<dbReference type="Proteomes" id="UP001177080">
    <property type="component" value="Unassembled WGS sequence"/>
</dbReference>
<evidence type="ECO:0000313" key="2">
    <source>
        <dbReference type="Proteomes" id="UP001177080"/>
    </source>
</evidence>
<proteinExistence type="predicted"/>
<name>A0ABT8X8Q5_9HYPH</name>
<dbReference type="RefSeq" id="WP_244758984.1">
    <property type="nucleotide sequence ID" value="NZ_JALJCJ010000001.1"/>
</dbReference>
<comment type="caution">
    <text evidence="1">The sequence shown here is derived from an EMBL/GenBank/DDBJ whole genome shotgun (WGS) entry which is preliminary data.</text>
</comment>
<keyword evidence="2" id="KW-1185">Reference proteome</keyword>
<evidence type="ECO:0000313" key="1">
    <source>
        <dbReference type="EMBL" id="MDO6120119.1"/>
    </source>
</evidence>
<organism evidence="1 2">
    <name type="scientific">Shinella curvata</name>
    <dbReference type="NCBI Taxonomy" id="1817964"/>
    <lineage>
        <taxon>Bacteria</taxon>
        <taxon>Pseudomonadati</taxon>
        <taxon>Pseudomonadota</taxon>
        <taxon>Alphaproteobacteria</taxon>
        <taxon>Hyphomicrobiales</taxon>
        <taxon>Rhizobiaceae</taxon>
        <taxon>Shinella</taxon>
    </lineage>
</organism>
<reference evidence="1" key="1">
    <citation type="submission" date="2022-04" db="EMBL/GenBank/DDBJ databases">
        <title>Shinella lacus sp. nov., a novel member of the genus Shinella from water.</title>
        <authorList>
            <person name="Deng Y."/>
        </authorList>
    </citation>
    <scope>NUCLEOTIDE SEQUENCE</scope>
    <source>
        <strain evidence="1">JCM 31239</strain>
    </source>
</reference>
<gene>
    <name evidence="1" type="ORF">GB928_002850</name>
</gene>
<dbReference type="EMBL" id="WHSC02000001">
    <property type="protein sequence ID" value="MDO6120119.1"/>
    <property type="molecule type" value="Genomic_DNA"/>
</dbReference>
<accession>A0ABT8X8Q5</accession>
<protein>
    <submittedName>
        <fullName evidence="1">Uncharacterized protein</fullName>
    </submittedName>
</protein>
<sequence>MSYIVELVVVTTGFLAALAALLKEINSWRTSRRDQEITNKTDGKRHDFL</sequence>